<sequence>MKIKKGDIIISISLLLLSMLMAFGISNMNTKSTGQILRVEKDSKLYGEFPLDQDREIVLDDNAQFNKIVIKNGKAYMDEANCRDQICTHMKEISINGETIICLPNRVFLEVVDNSVTDDGIDKINR</sequence>
<organism evidence="1 2">
    <name type="scientific">Anaerococcus martiniensis</name>
    <dbReference type="NCBI Taxonomy" id="3115615"/>
    <lineage>
        <taxon>Bacteria</taxon>
        <taxon>Bacillati</taxon>
        <taxon>Bacillota</taxon>
        <taxon>Tissierellia</taxon>
        <taxon>Tissierellales</taxon>
        <taxon>Peptoniphilaceae</taxon>
        <taxon>Anaerococcus</taxon>
    </lineage>
</organism>
<dbReference type="CDD" id="cd09911">
    <property type="entry name" value="Lin0431_like"/>
    <property type="match status" value="1"/>
</dbReference>
<reference evidence="1 2" key="1">
    <citation type="journal article" date="2025" name="Anaerobe">
        <title>Description of Anaerococcus kampingiae sp. nov., Anaerococcus groningensis sp. nov., Anaerococcus martiniensis sp. nov., and Anaerococcus cruorum sp. nov., isolated from human clinical specimens.</title>
        <authorList>
            <person name="Boiten K.E."/>
            <person name="Meijer J."/>
            <person name="van Wezel E.M."/>
            <person name="Veloo A.C.M."/>
        </authorList>
    </citation>
    <scope>NUCLEOTIDE SEQUENCE [LARGE SCALE GENOMIC DNA]</scope>
    <source>
        <strain evidence="1 2">ENR0831</strain>
    </source>
</reference>
<dbReference type="Pfam" id="PF07009">
    <property type="entry name" value="NusG_II"/>
    <property type="match status" value="1"/>
</dbReference>
<accession>A0ABW9M6Z8</accession>
<protein>
    <submittedName>
        <fullName evidence="1">NusG domain II-containing protein</fullName>
    </submittedName>
</protein>
<dbReference type="Gene3D" id="2.60.320.10">
    <property type="entry name" value="N-utilization substance G protein NusG, insert domain"/>
    <property type="match status" value="1"/>
</dbReference>
<evidence type="ECO:0000313" key="1">
    <source>
        <dbReference type="EMBL" id="MFO3665118.1"/>
    </source>
</evidence>
<proteinExistence type="predicted"/>
<evidence type="ECO:0000313" key="2">
    <source>
        <dbReference type="Proteomes" id="UP001637996"/>
    </source>
</evidence>
<keyword evidence="2" id="KW-1185">Reference proteome</keyword>
<dbReference type="Proteomes" id="UP001637996">
    <property type="component" value="Unassembled WGS sequence"/>
</dbReference>
<gene>
    <name evidence="1" type="ORF">ACCQ41_02470</name>
</gene>
<dbReference type="EMBL" id="JBGMEI010000002">
    <property type="protein sequence ID" value="MFO3665118.1"/>
    <property type="molecule type" value="Genomic_DNA"/>
</dbReference>
<dbReference type="InterPro" id="IPR038690">
    <property type="entry name" value="NusG_2_sf"/>
</dbReference>
<comment type="caution">
    <text evidence="1">The sequence shown here is derived from an EMBL/GenBank/DDBJ whole genome shotgun (WGS) entry which is preliminary data.</text>
</comment>
<dbReference type="RefSeq" id="WP_394022788.1">
    <property type="nucleotide sequence ID" value="NZ_JBGMEI010000002.1"/>
</dbReference>
<name>A0ABW9M6Z8_9FIRM</name>